<evidence type="ECO:0000256" key="2">
    <source>
        <dbReference type="ARBA" id="ARBA00022741"/>
    </source>
</evidence>
<dbReference type="PANTHER" id="PTHR30121">
    <property type="entry name" value="UNCHARACTERIZED PROTEIN YJGR-RELATED"/>
    <property type="match status" value="1"/>
</dbReference>
<dbReference type="Gene3D" id="3.40.50.300">
    <property type="entry name" value="P-loop containing nucleotide triphosphate hydrolases"/>
    <property type="match status" value="1"/>
</dbReference>
<dbReference type="SUPFAM" id="SSF52540">
    <property type="entry name" value="P-loop containing nucleoside triphosphate hydrolases"/>
    <property type="match status" value="1"/>
</dbReference>
<keyword evidence="3" id="KW-0067">ATP-binding</keyword>
<proteinExistence type="inferred from homology"/>
<dbReference type="EMBL" id="JASMWN010000009">
    <property type="protein sequence ID" value="MDU9004737.1"/>
    <property type="molecule type" value="Genomic_DNA"/>
</dbReference>
<dbReference type="InterPro" id="IPR004346">
    <property type="entry name" value="CagE_TrbE_VirB"/>
</dbReference>
<feature type="domain" description="TraG P-loop" evidence="8">
    <location>
        <begin position="596"/>
        <end position="692"/>
    </location>
</feature>
<feature type="coiled-coil region" evidence="6">
    <location>
        <begin position="146"/>
        <end position="173"/>
    </location>
</feature>
<sequence length="785" mass="86649">MGFGRAIRRERAATEYLPFVRHADARTVITTNRGAFQMLKVDGASFRTADTNGINALHDGLNHSIRNLADEDLMIFTHVIRSEDPHYPTGAFRSGFGAWLDAAYKNQMQSKRLFRNDIYISLYLQPRGLSGTRFANGLRRARNSQTEADQDMLDKLDEKAAQLTRNLSRYGARRLGLVDNDRGIVCSEPMSVLRQIITGRHDLLPLVRGSIGAAIHTDRVIFGREALEIRHPAQSTFGAMFGINEYPSTTRPNMLDDLLAAPCRFVLSQSFRCVAKSEAMKSMTLKEGRMRNANDPAHSQADELQAARDELMSGRFVMGEHNMSLLIFGEDPASVRSLVSDASTLLANSGAVVAREDLGLESAFWAQLPGNHSKRLRPALITGRNFAALSPLHNYPLGDRSGNVWGAAVAKLKSSADSAFYFNFHVGDLGHTGIFGPSGTGKTVVLNFMLSQLEKLSVKRVLFDKDRGGEIFVRASGGTYLALDTGEKTGCAPFKSLELTPSNQAFLVSLVKAMLADTQHPLTAEDRDRIDTAVSGLANVPRDQRSVSVLRELIGFGTGAADDIGNRLDKWAGSGSLAWVFDGEADMIHLGADLIGFDITSFLDDPTIRNPLMMYLMHRVEQLITGQRIAIFIDEFWKALDDDYFVDFVKDKLKVIRKQNGIMVASTQSTSDVVNSPISRTVIEQCATLIFFRNDRANDSELVGQFGLTRRELQIVRDELSVGQFLVKQGGNSVVCELDLTGQDDALAVLSGRTGTTALMNAIRSDHPEPSKWLPMFHAKRKDIR</sequence>
<dbReference type="Pfam" id="PF03135">
    <property type="entry name" value="CagE_TrbE_VirB"/>
    <property type="match status" value="1"/>
</dbReference>
<evidence type="ECO:0000313" key="10">
    <source>
        <dbReference type="Proteomes" id="UP001255416"/>
    </source>
</evidence>
<evidence type="ECO:0000256" key="4">
    <source>
        <dbReference type="ARBA" id="ARBA00023026"/>
    </source>
</evidence>
<keyword evidence="2" id="KW-0547">Nucleotide-binding</keyword>
<dbReference type="Proteomes" id="UP001255416">
    <property type="component" value="Unassembled WGS sequence"/>
</dbReference>
<accession>A0ABU3VEY1</accession>
<protein>
    <recommendedName>
        <fullName evidence="5">Type IV secretion system protein virB4</fullName>
    </recommendedName>
</protein>
<evidence type="ECO:0000256" key="6">
    <source>
        <dbReference type="SAM" id="Coils"/>
    </source>
</evidence>
<evidence type="ECO:0000256" key="3">
    <source>
        <dbReference type="ARBA" id="ARBA00022840"/>
    </source>
</evidence>
<organism evidence="9 10">
    <name type="scientific">Sedimentitalea todarodis</name>
    <dbReference type="NCBI Taxonomy" id="1631240"/>
    <lineage>
        <taxon>Bacteria</taxon>
        <taxon>Pseudomonadati</taxon>
        <taxon>Pseudomonadota</taxon>
        <taxon>Alphaproteobacteria</taxon>
        <taxon>Rhodobacterales</taxon>
        <taxon>Paracoccaceae</taxon>
        <taxon>Sedimentitalea</taxon>
    </lineage>
</organism>
<comment type="similarity">
    <text evidence="1">Belongs to the TrbE/VirB4 family.</text>
</comment>
<feature type="domain" description="CagE TrbE VirB component of type IV transporter system central" evidence="7">
    <location>
        <begin position="175"/>
        <end position="376"/>
    </location>
</feature>
<gene>
    <name evidence="9" type="ORF">QO231_12855</name>
</gene>
<evidence type="ECO:0000259" key="7">
    <source>
        <dbReference type="Pfam" id="PF03135"/>
    </source>
</evidence>
<dbReference type="Pfam" id="PF19044">
    <property type="entry name" value="P-loop_TraG"/>
    <property type="match status" value="1"/>
</dbReference>
<dbReference type="NCBIfam" id="TIGR00929">
    <property type="entry name" value="VirB4_CagE"/>
    <property type="match status" value="1"/>
</dbReference>
<name>A0ABU3VEY1_9RHOB</name>
<dbReference type="InterPro" id="IPR043964">
    <property type="entry name" value="P-loop_TraG"/>
</dbReference>
<evidence type="ECO:0000256" key="1">
    <source>
        <dbReference type="ARBA" id="ARBA00006512"/>
    </source>
</evidence>
<dbReference type="InterPro" id="IPR051162">
    <property type="entry name" value="T4SS_component"/>
</dbReference>
<dbReference type="InterPro" id="IPR018145">
    <property type="entry name" value="CagE_TrbE_VirB_cntrl_dom"/>
</dbReference>
<keyword evidence="4" id="KW-0843">Virulence</keyword>
<keyword evidence="10" id="KW-1185">Reference proteome</keyword>
<evidence type="ECO:0000259" key="8">
    <source>
        <dbReference type="Pfam" id="PF19044"/>
    </source>
</evidence>
<dbReference type="PANTHER" id="PTHR30121:SF12">
    <property type="entry name" value="TYPE IV SECRETION SYSTEM PROTEIN CAGE"/>
    <property type="match status" value="1"/>
</dbReference>
<dbReference type="RefSeq" id="WP_316776873.1">
    <property type="nucleotide sequence ID" value="NZ_JASMWN010000009.1"/>
</dbReference>
<keyword evidence="6" id="KW-0175">Coiled coil</keyword>
<reference evidence="10" key="1">
    <citation type="submission" date="2023-05" db="EMBL/GenBank/DDBJ databases">
        <title>Sedimentitalea sp. nov. JM2-8.</title>
        <authorList>
            <person name="Huang J."/>
        </authorList>
    </citation>
    <scope>NUCLEOTIDE SEQUENCE [LARGE SCALE GENOMIC DNA]</scope>
    <source>
        <strain evidence="10">KHS03</strain>
    </source>
</reference>
<evidence type="ECO:0000313" key="9">
    <source>
        <dbReference type="EMBL" id="MDU9004737.1"/>
    </source>
</evidence>
<evidence type="ECO:0000256" key="5">
    <source>
        <dbReference type="ARBA" id="ARBA00023635"/>
    </source>
</evidence>
<comment type="caution">
    <text evidence="9">The sequence shown here is derived from an EMBL/GenBank/DDBJ whole genome shotgun (WGS) entry which is preliminary data.</text>
</comment>
<dbReference type="InterPro" id="IPR027417">
    <property type="entry name" value="P-loop_NTPase"/>
</dbReference>
<dbReference type="Gene3D" id="1.10.8.730">
    <property type="match status" value="1"/>
</dbReference>